<sequence length="62" mass="7694">MITLYQRDIYFGLTYDIYFDKRIDELNFKSTLHNLFKFTILRYTVIITLYNYIYCKISIFTI</sequence>
<dbReference type="AlphaFoldDB" id="A0A2N1NPE9"/>
<gene>
    <name evidence="1" type="ORF">RhiirC2_215902</name>
</gene>
<protein>
    <submittedName>
        <fullName evidence="1">Uncharacterized protein</fullName>
    </submittedName>
</protein>
<accession>A0A2N1NPE9</accession>
<evidence type="ECO:0000313" key="2">
    <source>
        <dbReference type="Proteomes" id="UP000233469"/>
    </source>
</evidence>
<organism evidence="1 2">
    <name type="scientific">Rhizophagus irregularis</name>
    <dbReference type="NCBI Taxonomy" id="588596"/>
    <lineage>
        <taxon>Eukaryota</taxon>
        <taxon>Fungi</taxon>
        <taxon>Fungi incertae sedis</taxon>
        <taxon>Mucoromycota</taxon>
        <taxon>Glomeromycotina</taxon>
        <taxon>Glomeromycetes</taxon>
        <taxon>Glomerales</taxon>
        <taxon>Glomeraceae</taxon>
        <taxon>Rhizophagus</taxon>
    </lineage>
</organism>
<evidence type="ECO:0000313" key="1">
    <source>
        <dbReference type="EMBL" id="PKK75749.1"/>
    </source>
</evidence>
<name>A0A2N1NPE9_9GLOM</name>
<dbReference type="Proteomes" id="UP000233469">
    <property type="component" value="Unassembled WGS sequence"/>
</dbReference>
<proteinExistence type="predicted"/>
<dbReference type="EMBL" id="LLXL01000222">
    <property type="protein sequence ID" value="PKK75749.1"/>
    <property type="molecule type" value="Genomic_DNA"/>
</dbReference>
<comment type="caution">
    <text evidence="1">The sequence shown here is derived from an EMBL/GenBank/DDBJ whole genome shotgun (WGS) entry which is preliminary data.</text>
</comment>
<reference evidence="1 2" key="2">
    <citation type="submission" date="2017-10" db="EMBL/GenBank/DDBJ databases">
        <title>Extensive intraspecific genome diversity in a model arbuscular mycorrhizal fungus.</title>
        <authorList>
            <person name="Chen E.C.H."/>
            <person name="Morin E."/>
            <person name="Baudet D."/>
            <person name="Noel J."/>
            <person name="Ndikumana S."/>
            <person name="Charron P."/>
            <person name="St-Onge C."/>
            <person name="Giorgi J."/>
            <person name="Grigoriev I.V."/>
            <person name="Roux C."/>
            <person name="Martin F.M."/>
            <person name="Corradi N."/>
        </authorList>
    </citation>
    <scope>NUCLEOTIDE SEQUENCE [LARGE SCALE GENOMIC DNA]</scope>
    <source>
        <strain evidence="1 2">C2</strain>
    </source>
</reference>
<reference evidence="1 2" key="1">
    <citation type="submission" date="2016-04" db="EMBL/GenBank/DDBJ databases">
        <title>Genome analyses suggest a sexual origin of heterokaryosis in a supposedly ancient asexual fungus.</title>
        <authorList>
            <person name="Ropars J."/>
            <person name="Sedzielewska K."/>
            <person name="Noel J."/>
            <person name="Charron P."/>
            <person name="Farinelli L."/>
            <person name="Marton T."/>
            <person name="Kruger M."/>
            <person name="Pelin A."/>
            <person name="Brachmann A."/>
            <person name="Corradi N."/>
        </authorList>
    </citation>
    <scope>NUCLEOTIDE SEQUENCE [LARGE SCALE GENOMIC DNA]</scope>
    <source>
        <strain evidence="1 2">C2</strain>
    </source>
</reference>